<dbReference type="InterPro" id="IPR008067">
    <property type="entry name" value="Cyt_P450_E_grp-I_CYP2A-like"/>
</dbReference>
<keyword evidence="13 18" id="KW-0472">Membrane</keyword>
<comment type="cofactor">
    <cofactor evidence="1 16">
        <name>heme</name>
        <dbReference type="ChEBI" id="CHEBI:30413"/>
    </cofactor>
</comment>
<dbReference type="GO" id="GO:0008392">
    <property type="term" value="F:arachidonate epoxygenase activity"/>
    <property type="evidence" value="ECO:0007669"/>
    <property type="project" value="TreeGrafter"/>
</dbReference>
<dbReference type="SUPFAM" id="SSF48264">
    <property type="entry name" value="Cytochrome P450"/>
    <property type="match status" value="1"/>
</dbReference>
<comment type="function">
    <text evidence="14">Cytochromes P450 are a group of heme-thiolate monooxygenases. In liver microsomes, this enzyme is involved in an NADPH-dependent electron transport pathway. It oxidizes a variety of structurally unrelated compounds, including steroids, fatty acids, and xenobiotics.</text>
</comment>
<dbReference type="PANTHER" id="PTHR24300">
    <property type="entry name" value="CYTOCHROME P450 508A4-RELATED"/>
    <property type="match status" value="1"/>
</dbReference>
<dbReference type="GO" id="GO:0020037">
    <property type="term" value="F:heme binding"/>
    <property type="evidence" value="ECO:0007669"/>
    <property type="project" value="InterPro"/>
</dbReference>
<dbReference type="Gene3D" id="1.10.630.10">
    <property type="entry name" value="Cytochrome P450"/>
    <property type="match status" value="1"/>
</dbReference>
<evidence type="ECO:0000256" key="16">
    <source>
        <dbReference type="PIRSR" id="PIRSR602401-1"/>
    </source>
</evidence>
<evidence type="ECO:0000256" key="11">
    <source>
        <dbReference type="ARBA" id="ARBA00023004"/>
    </source>
</evidence>
<dbReference type="GO" id="GO:0006805">
    <property type="term" value="P:xenobiotic metabolic process"/>
    <property type="evidence" value="ECO:0007669"/>
    <property type="project" value="TreeGrafter"/>
</dbReference>
<dbReference type="FunFam" id="1.10.630.10:FF:000001">
    <property type="entry name" value="Cytochrome P450, family 2"/>
    <property type="match status" value="1"/>
</dbReference>
<dbReference type="InterPro" id="IPR002401">
    <property type="entry name" value="Cyt_P450_E_grp-I"/>
</dbReference>
<evidence type="ECO:0000256" key="1">
    <source>
        <dbReference type="ARBA" id="ARBA00001971"/>
    </source>
</evidence>
<keyword evidence="6 16" id="KW-0349">Heme</keyword>
<evidence type="ECO:0000256" key="6">
    <source>
        <dbReference type="ARBA" id="ARBA00022617"/>
    </source>
</evidence>
<protein>
    <recommendedName>
        <fullName evidence="5">unspecific monooxygenase</fullName>
        <ecNumber evidence="5">1.14.14.1</ecNumber>
    </recommendedName>
</protein>
<dbReference type="CDD" id="cd20665">
    <property type="entry name" value="CYP2C-like"/>
    <property type="match status" value="1"/>
</dbReference>
<evidence type="ECO:0000256" key="7">
    <source>
        <dbReference type="ARBA" id="ARBA00022723"/>
    </source>
</evidence>
<dbReference type="GO" id="GO:0016712">
    <property type="term" value="F:oxidoreductase activity, acting on paired donors, with incorporation or reduction of molecular oxygen, reduced flavin or flavoprotein as one donor, and incorporation of one atom of oxygen"/>
    <property type="evidence" value="ECO:0007669"/>
    <property type="project" value="UniProtKB-EC"/>
</dbReference>
<comment type="catalytic activity">
    <reaction evidence="15">
        <text>an organic molecule + reduced [NADPH--hemoprotein reductase] + O2 = an alcohol + oxidized [NADPH--hemoprotein reductase] + H2O + H(+)</text>
        <dbReference type="Rhea" id="RHEA:17149"/>
        <dbReference type="Rhea" id="RHEA-COMP:11964"/>
        <dbReference type="Rhea" id="RHEA-COMP:11965"/>
        <dbReference type="ChEBI" id="CHEBI:15377"/>
        <dbReference type="ChEBI" id="CHEBI:15378"/>
        <dbReference type="ChEBI" id="CHEBI:15379"/>
        <dbReference type="ChEBI" id="CHEBI:30879"/>
        <dbReference type="ChEBI" id="CHEBI:57618"/>
        <dbReference type="ChEBI" id="CHEBI:58210"/>
        <dbReference type="ChEBI" id="CHEBI:142491"/>
        <dbReference type="EC" id="1.14.14.1"/>
    </reaction>
</comment>
<dbReference type="GO" id="GO:0005506">
    <property type="term" value="F:iron ion binding"/>
    <property type="evidence" value="ECO:0007669"/>
    <property type="project" value="InterPro"/>
</dbReference>
<evidence type="ECO:0000256" key="4">
    <source>
        <dbReference type="ARBA" id="ARBA00010617"/>
    </source>
</evidence>
<evidence type="ECO:0000256" key="9">
    <source>
        <dbReference type="ARBA" id="ARBA00022848"/>
    </source>
</evidence>
<feature type="non-terminal residue" evidence="19">
    <location>
        <position position="494"/>
    </location>
</feature>
<name>A0A7L1QYQ8_9PASS</name>
<dbReference type="EMBL" id="VXBR01007484">
    <property type="protein sequence ID" value="NXO27638.1"/>
    <property type="molecule type" value="Genomic_DNA"/>
</dbReference>
<dbReference type="InterPro" id="IPR001128">
    <property type="entry name" value="Cyt_P450"/>
</dbReference>
<dbReference type="EC" id="1.14.14.1" evidence="5"/>
<dbReference type="GO" id="GO:0019373">
    <property type="term" value="P:epoxygenase P450 pathway"/>
    <property type="evidence" value="ECO:0007669"/>
    <property type="project" value="TreeGrafter"/>
</dbReference>
<evidence type="ECO:0000256" key="12">
    <source>
        <dbReference type="ARBA" id="ARBA00023033"/>
    </source>
</evidence>
<evidence type="ECO:0000256" key="13">
    <source>
        <dbReference type="ARBA" id="ARBA00023136"/>
    </source>
</evidence>
<dbReference type="PRINTS" id="PR01684">
    <property type="entry name" value="EP450ICYP2A"/>
</dbReference>
<keyword evidence="20" id="KW-1185">Reference proteome</keyword>
<dbReference type="PANTHER" id="PTHR24300:SF356">
    <property type="entry name" value="CYTOCHROME P450 2E1"/>
    <property type="match status" value="1"/>
</dbReference>
<keyword evidence="8" id="KW-0256">Endoplasmic reticulum</keyword>
<evidence type="ECO:0000256" key="15">
    <source>
        <dbReference type="ARBA" id="ARBA00047827"/>
    </source>
</evidence>
<evidence type="ECO:0000256" key="3">
    <source>
        <dbReference type="ARBA" id="ARBA00004406"/>
    </source>
</evidence>
<comment type="subcellular location">
    <subcellularLocation>
        <location evidence="3">Endoplasmic reticulum membrane</location>
        <topology evidence="3">Peripheral membrane protein</topology>
    </subcellularLocation>
    <subcellularLocation>
        <location evidence="2">Microsome membrane</location>
        <topology evidence="2">Peripheral membrane protein</topology>
    </subcellularLocation>
</comment>
<dbReference type="InterPro" id="IPR017972">
    <property type="entry name" value="Cyt_P450_CS"/>
</dbReference>
<evidence type="ECO:0000256" key="10">
    <source>
        <dbReference type="ARBA" id="ARBA00023002"/>
    </source>
</evidence>
<dbReference type="AlphaFoldDB" id="A0A7L1QYQ8"/>
<feature type="transmembrane region" description="Helical" evidence="18">
    <location>
        <begin position="6"/>
        <end position="24"/>
    </location>
</feature>
<feature type="non-terminal residue" evidence="19">
    <location>
        <position position="1"/>
    </location>
</feature>
<accession>A0A7L1QYQ8</accession>
<evidence type="ECO:0000256" key="14">
    <source>
        <dbReference type="ARBA" id="ARBA00037347"/>
    </source>
</evidence>
<dbReference type="Pfam" id="PF00067">
    <property type="entry name" value="p450"/>
    <property type="match status" value="1"/>
</dbReference>
<keyword evidence="10 17" id="KW-0560">Oxidoreductase</keyword>
<keyword evidence="18" id="KW-1133">Transmembrane helix</keyword>
<dbReference type="InterPro" id="IPR050182">
    <property type="entry name" value="Cytochrome_P450_fam2"/>
</dbReference>
<organism evidence="19 20">
    <name type="scientific">Cisticola juncidis</name>
    <dbReference type="NCBI Taxonomy" id="52622"/>
    <lineage>
        <taxon>Eukaryota</taxon>
        <taxon>Metazoa</taxon>
        <taxon>Chordata</taxon>
        <taxon>Craniata</taxon>
        <taxon>Vertebrata</taxon>
        <taxon>Euteleostomi</taxon>
        <taxon>Archelosauria</taxon>
        <taxon>Archosauria</taxon>
        <taxon>Dinosauria</taxon>
        <taxon>Saurischia</taxon>
        <taxon>Theropoda</taxon>
        <taxon>Coelurosauria</taxon>
        <taxon>Aves</taxon>
        <taxon>Neognathae</taxon>
        <taxon>Neoaves</taxon>
        <taxon>Telluraves</taxon>
        <taxon>Australaves</taxon>
        <taxon>Passeriformes</taxon>
        <taxon>Sylvioidea</taxon>
        <taxon>Cisticolidae</taxon>
        <taxon>Cisticola</taxon>
    </lineage>
</organism>
<dbReference type="Proteomes" id="UP000546986">
    <property type="component" value="Unassembled WGS sequence"/>
</dbReference>
<evidence type="ECO:0000256" key="8">
    <source>
        <dbReference type="ARBA" id="ARBA00022824"/>
    </source>
</evidence>
<keyword evidence="11 16" id="KW-0408">Iron</keyword>
<comment type="similarity">
    <text evidence="4 17">Belongs to the cytochrome P450 family.</text>
</comment>
<dbReference type="GO" id="GO:0005789">
    <property type="term" value="C:endoplasmic reticulum membrane"/>
    <property type="evidence" value="ECO:0007669"/>
    <property type="project" value="UniProtKB-SubCell"/>
</dbReference>
<dbReference type="PRINTS" id="PR00463">
    <property type="entry name" value="EP450I"/>
</dbReference>
<comment type="caution">
    <text evidence="19">The sequence shown here is derived from an EMBL/GenBank/DDBJ whole genome shotgun (WGS) entry which is preliminary data.</text>
</comment>
<evidence type="ECO:0000313" key="20">
    <source>
        <dbReference type="Proteomes" id="UP000546986"/>
    </source>
</evidence>
<evidence type="ECO:0000313" key="19">
    <source>
        <dbReference type="EMBL" id="NXO27638.1"/>
    </source>
</evidence>
<keyword evidence="18" id="KW-0812">Transmembrane</keyword>
<feature type="binding site" description="axial binding residue" evidence="16">
    <location>
        <position position="439"/>
    </location>
    <ligand>
        <name>heme</name>
        <dbReference type="ChEBI" id="CHEBI:30413"/>
    </ligand>
    <ligandPart>
        <name>Fe</name>
        <dbReference type="ChEBI" id="CHEBI:18248"/>
    </ligandPart>
</feature>
<proteinExistence type="inferred from homology"/>
<sequence>MELLGGVTVALLVCIACLLYLAAWKGRTGKGKMPPGPAPLPILGNLLQVKPSNLAKTLQKLSEEYGPVFTVHMGSDPVVVLYGHEVVKEALIDRGDEFAARGHMPIGDRANNGLGIVFSNNEPWLQVRRFSLTTLRNFGMGKRSIEERIQEESDYLLEEINKTKGASFDPTFILSCSVSNVICSIVFGKRYDYKDKKFLALMNNMNNIFEMMNSHWGQLYQMFSNILDYLPGPHNNIFAEFDALKAFVAEEVELHQASLDPNSPQDFIDCFLIKMQEEKDRPNSSFHMKNLITSAFDLFLAGTETTSTTVRYGLLLLLKYPKIQEKVQEEIDQVVGRSRKPCVADRTQMPYTDAVVHEIQRFISLIPLGVPHTVAKDTSFRDYVIPKGTTVFPVLSSVLHDSKEFPNPHEFNPEHFLHKNGTFRKSDFFMPFSAGKRICPGEGLARMEIFLLIATILQNFTLKSVVNPEELNITPTLSGTGNVPPAYQLCAVPR</sequence>
<dbReference type="InterPro" id="IPR036396">
    <property type="entry name" value="Cyt_P450_sf"/>
</dbReference>
<evidence type="ECO:0000256" key="2">
    <source>
        <dbReference type="ARBA" id="ARBA00004174"/>
    </source>
</evidence>
<gene>
    <name evidence="19" type="primary">Cyp2c8</name>
    <name evidence="19" type="ORF">CISJUN_R03088</name>
</gene>
<evidence type="ECO:0000256" key="18">
    <source>
        <dbReference type="SAM" id="Phobius"/>
    </source>
</evidence>
<dbReference type="PRINTS" id="PR00385">
    <property type="entry name" value="P450"/>
</dbReference>
<keyword evidence="12 17" id="KW-0503">Monooxygenase</keyword>
<keyword evidence="7 16" id="KW-0479">Metal-binding</keyword>
<keyword evidence="9" id="KW-0492">Microsome</keyword>
<reference evidence="19 20" key="1">
    <citation type="submission" date="2019-09" db="EMBL/GenBank/DDBJ databases">
        <title>Bird 10,000 Genomes (B10K) Project - Family phase.</title>
        <authorList>
            <person name="Zhang G."/>
        </authorList>
    </citation>
    <scope>NUCLEOTIDE SEQUENCE [LARGE SCALE GENOMIC DNA]</scope>
    <source>
        <strain evidence="19">B10K-DU-002-30</strain>
        <tissue evidence="19">Muscle</tissue>
    </source>
</reference>
<evidence type="ECO:0000256" key="5">
    <source>
        <dbReference type="ARBA" id="ARBA00012109"/>
    </source>
</evidence>
<dbReference type="PROSITE" id="PS00086">
    <property type="entry name" value="CYTOCHROME_P450"/>
    <property type="match status" value="1"/>
</dbReference>
<evidence type="ECO:0000256" key="17">
    <source>
        <dbReference type="RuleBase" id="RU000461"/>
    </source>
</evidence>